<dbReference type="Proteomes" id="UP000005239">
    <property type="component" value="Unassembled WGS sequence"/>
</dbReference>
<reference evidence="2" key="1">
    <citation type="journal article" date="2008" name="Nat. Genet.">
        <title>The Pristionchus pacificus genome provides a unique perspective on nematode lifestyle and parasitism.</title>
        <authorList>
            <person name="Dieterich C."/>
            <person name="Clifton S.W."/>
            <person name="Schuster L.N."/>
            <person name="Chinwalla A."/>
            <person name="Delehaunty K."/>
            <person name="Dinkelacker I."/>
            <person name="Fulton L."/>
            <person name="Fulton R."/>
            <person name="Godfrey J."/>
            <person name="Minx P."/>
            <person name="Mitreva M."/>
            <person name="Roeseler W."/>
            <person name="Tian H."/>
            <person name="Witte H."/>
            <person name="Yang S.P."/>
            <person name="Wilson R.K."/>
            <person name="Sommer R.J."/>
        </authorList>
    </citation>
    <scope>NUCLEOTIDE SEQUENCE [LARGE SCALE GENOMIC DNA]</scope>
    <source>
        <strain evidence="2">PS312</strain>
    </source>
</reference>
<evidence type="ECO:0000313" key="2">
    <source>
        <dbReference type="Proteomes" id="UP000005239"/>
    </source>
</evidence>
<gene>
    <name evidence="1" type="primary">WBGene00111535</name>
</gene>
<reference evidence="1" key="2">
    <citation type="submission" date="2022-06" db="UniProtKB">
        <authorList>
            <consortium name="EnsemblMetazoa"/>
        </authorList>
    </citation>
    <scope>IDENTIFICATION</scope>
    <source>
        <strain evidence="1">PS312</strain>
    </source>
</reference>
<name>A0A2A6BCB8_PRIPA</name>
<keyword evidence="2" id="KW-1185">Reference proteome</keyword>
<protein>
    <submittedName>
        <fullName evidence="1">Uncharacterized protein</fullName>
    </submittedName>
</protein>
<organism evidence="1 2">
    <name type="scientific">Pristionchus pacificus</name>
    <name type="common">Parasitic nematode worm</name>
    <dbReference type="NCBI Taxonomy" id="54126"/>
    <lineage>
        <taxon>Eukaryota</taxon>
        <taxon>Metazoa</taxon>
        <taxon>Ecdysozoa</taxon>
        <taxon>Nematoda</taxon>
        <taxon>Chromadorea</taxon>
        <taxon>Rhabditida</taxon>
        <taxon>Rhabditina</taxon>
        <taxon>Diplogasteromorpha</taxon>
        <taxon>Diplogasteroidea</taxon>
        <taxon>Neodiplogasteridae</taxon>
        <taxon>Pristionchus</taxon>
    </lineage>
</organism>
<proteinExistence type="predicted"/>
<sequence>MNSVGSDCVRQSTMDDDLAQRAVSAPLITSTLRIEAPTIQDILNSAINNDPGSDDDEYARDSQEMVSNVTSEHSVAAFGQDHGMQYPPSLCSSQANFLPWMITATGIMPTRFMQEATHQVQSLWYKYYTTSYNMEMNSLQNESTLRNLISNYNPETFGSACAQVKKYERLMGICADENARNEAYRRGRQDVMNEMAGGSCIIILLLTIQLRVAKFRLKQDRQQADNMSNSHVVIEMVPEKKEEVIHNSRFVEEKKCTEAAQNLLLFITTHEQNDPLVNKDKNTWKLKHPKSCVFQ</sequence>
<dbReference type="EnsemblMetazoa" id="PPA21981.1">
    <property type="protein sequence ID" value="PPA21981.1"/>
    <property type="gene ID" value="WBGene00111535"/>
</dbReference>
<dbReference type="AlphaFoldDB" id="A0A2A6BCB8"/>
<accession>A0A8R1YEC1</accession>
<evidence type="ECO:0000313" key="1">
    <source>
        <dbReference type="EnsemblMetazoa" id="PPA21981.1"/>
    </source>
</evidence>
<accession>A0A2A6BCB8</accession>